<evidence type="ECO:0000313" key="2">
    <source>
        <dbReference type="Proteomes" id="UP000233425"/>
    </source>
</evidence>
<proteinExistence type="predicted"/>
<dbReference type="AlphaFoldDB" id="A0A2N0UMS8"/>
<dbReference type="Proteomes" id="UP000233425">
    <property type="component" value="Unassembled WGS sequence"/>
</dbReference>
<gene>
    <name evidence="1" type="ORF">RBATCC27255_01349</name>
</gene>
<sequence length="41" mass="4670">MKKEYSSPEFELVKFKFEDIILTGSLDDTPEATKSDGDDWG</sequence>
<protein>
    <submittedName>
        <fullName evidence="1">Uncharacterized protein</fullName>
    </submittedName>
</protein>
<reference evidence="1" key="1">
    <citation type="journal article" date="2018" name="Environ. Microbiol.">
        <title>Sporulation capability and amylosome conservation among diverse human colonic and rumen isolates of the keystone starch-degrader Ruminococcus bromii.</title>
        <authorList>
            <person name="Mukhopadhya I."/>
            <person name="Morais S."/>
            <person name="Laverde-Gomez J."/>
            <person name="Sheridan P.O."/>
            <person name="Walker A.W."/>
            <person name="Kelly W."/>
            <person name="Klieve A.V."/>
            <person name="Ouwerkerk D."/>
            <person name="Duncan S.H."/>
            <person name="Louis P."/>
            <person name="Koropatkin N."/>
            <person name="Cockburn D."/>
            <person name="Kibler R."/>
            <person name="Cooper P.J."/>
            <person name="Sandoval C."/>
            <person name="Crost E."/>
            <person name="Juge N."/>
            <person name="Bayer E.A."/>
            <person name="Flint H.J."/>
        </authorList>
    </citation>
    <scope>NUCLEOTIDE SEQUENCE [LARGE SCALE GENOMIC DNA]</scope>
    <source>
        <strain evidence="1">ATCC 27255</strain>
    </source>
</reference>
<keyword evidence="2" id="KW-1185">Reference proteome</keyword>
<dbReference type="EMBL" id="NNSR01000063">
    <property type="protein sequence ID" value="PKD28291.1"/>
    <property type="molecule type" value="Genomic_DNA"/>
</dbReference>
<evidence type="ECO:0000313" key="1">
    <source>
        <dbReference type="EMBL" id="PKD28291.1"/>
    </source>
</evidence>
<comment type="caution">
    <text evidence="1">The sequence shown here is derived from an EMBL/GenBank/DDBJ whole genome shotgun (WGS) entry which is preliminary data.</text>
</comment>
<dbReference type="RefSeq" id="WP_270204139.1">
    <property type="nucleotide sequence ID" value="NZ_CABMMZ010000063.1"/>
</dbReference>
<name>A0A2N0UMS8_9FIRM</name>
<accession>A0A2N0UMS8</accession>
<organism evidence="1 2">
    <name type="scientific">Ruminococcus bromii</name>
    <dbReference type="NCBI Taxonomy" id="40518"/>
    <lineage>
        <taxon>Bacteria</taxon>
        <taxon>Bacillati</taxon>
        <taxon>Bacillota</taxon>
        <taxon>Clostridia</taxon>
        <taxon>Eubacteriales</taxon>
        <taxon>Oscillospiraceae</taxon>
        <taxon>Ruminococcus</taxon>
    </lineage>
</organism>
<dbReference type="GeneID" id="93769057"/>